<dbReference type="PANTHER" id="PTHR11474">
    <property type="entry name" value="TYROSINASE FAMILY MEMBER"/>
    <property type="match status" value="1"/>
</dbReference>
<organism evidence="5 6">
    <name type="scientific">Apiospora kogelbergensis</name>
    <dbReference type="NCBI Taxonomy" id="1337665"/>
    <lineage>
        <taxon>Eukaryota</taxon>
        <taxon>Fungi</taxon>
        <taxon>Dikarya</taxon>
        <taxon>Ascomycota</taxon>
        <taxon>Pezizomycotina</taxon>
        <taxon>Sordariomycetes</taxon>
        <taxon>Xylariomycetidae</taxon>
        <taxon>Amphisphaeriales</taxon>
        <taxon>Apiosporaceae</taxon>
        <taxon>Apiospora</taxon>
    </lineage>
</organism>
<keyword evidence="3" id="KW-0732">Signal</keyword>
<keyword evidence="6" id="KW-1185">Reference proteome</keyword>
<dbReference type="InterPro" id="IPR008922">
    <property type="entry name" value="Di-copper_centre_dom_sf"/>
</dbReference>
<proteinExistence type="predicted"/>
<dbReference type="GO" id="GO:0016491">
    <property type="term" value="F:oxidoreductase activity"/>
    <property type="evidence" value="ECO:0007669"/>
    <property type="project" value="InterPro"/>
</dbReference>
<evidence type="ECO:0000256" key="2">
    <source>
        <dbReference type="ARBA" id="ARBA00023008"/>
    </source>
</evidence>
<gene>
    <name evidence="5" type="ORF">PG999_014284</name>
</gene>
<dbReference type="GO" id="GO:0046872">
    <property type="term" value="F:metal ion binding"/>
    <property type="evidence" value="ECO:0007669"/>
    <property type="project" value="UniProtKB-KW"/>
</dbReference>
<accession>A0AAW0Q946</accession>
<evidence type="ECO:0000256" key="1">
    <source>
        <dbReference type="ARBA" id="ARBA00022723"/>
    </source>
</evidence>
<evidence type="ECO:0000259" key="4">
    <source>
        <dbReference type="PROSITE" id="PS00498"/>
    </source>
</evidence>
<dbReference type="Gene3D" id="1.10.1280.10">
    <property type="entry name" value="Di-copper center containing domain from catechol oxidase"/>
    <property type="match status" value="1"/>
</dbReference>
<dbReference type="SUPFAM" id="SSF48056">
    <property type="entry name" value="Di-copper centre-containing domain"/>
    <property type="match status" value="1"/>
</dbReference>
<dbReference type="InterPro" id="IPR050316">
    <property type="entry name" value="Tyrosinase/Hemocyanin"/>
</dbReference>
<dbReference type="PRINTS" id="PR00092">
    <property type="entry name" value="TYROSINASE"/>
</dbReference>
<dbReference type="Pfam" id="PF00264">
    <property type="entry name" value="Tyrosinase"/>
    <property type="match status" value="1"/>
</dbReference>
<evidence type="ECO:0000256" key="3">
    <source>
        <dbReference type="SAM" id="SignalP"/>
    </source>
</evidence>
<keyword evidence="2" id="KW-0186">Copper</keyword>
<dbReference type="PROSITE" id="PS00498">
    <property type="entry name" value="TYROSINASE_2"/>
    <property type="match status" value="1"/>
</dbReference>
<feature type="chain" id="PRO_5043968016" description="Tyrosinase copper-binding domain-containing protein" evidence="3">
    <location>
        <begin position="16"/>
        <end position="317"/>
    </location>
</feature>
<dbReference type="AlphaFoldDB" id="A0AAW0Q946"/>
<protein>
    <recommendedName>
        <fullName evidence="4">Tyrosinase copper-binding domain-containing protein</fullName>
    </recommendedName>
</protein>
<dbReference type="Proteomes" id="UP001392437">
    <property type="component" value="Unassembled WGS sequence"/>
</dbReference>
<reference evidence="5 6" key="1">
    <citation type="submission" date="2023-01" db="EMBL/GenBank/DDBJ databases">
        <title>Analysis of 21 Apiospora genomes using comparative genomics revels a genus with tremendous synthesis potential of carbohydrate active enzymes and secondary metabolites.</title>
        <authorList>
            <person name="Sorensen T."/>
        </authorList>
    </citation>
    <scope>NUCLEOTIDE SEQUENCE [LARGE SCALE GENOMIC DNA]</scope>
    <source>
        <strain evidence="5 6">CBS 117206</strain>
    </source>
</reference>
<sequence length="317" mass="35685">MQLLRLLSLSSVASAAALVQPRAGGCATPEKRVEFRSLDAAAQKQYTDAVMCLATKPSGINLGLNTTLYDDFSYVHTHLNQIIHFCGQFLPWHRYFVQLYHAQLRECGYTGPMAYWDWTLDAADPAKSSIWTLLGGNGNPDKVEKTGAQEWMCVTDGPFRELRPAYREKEYAPHCLARDFFDGKERPGTMRGSAYNAQEVEFINGQKTYADFRLYLESIPHGSIHSAVGGQKGDMKPSTSPNDPLFFLHHTQIDRLWYLWQQGDAEARNKDITDDKTYPVDGTKSAVEDVLQFMGLAADIKIADVMTTQNDLLCYTY</sequence>
<comment type="caution">
    <text evidence="5">The sequence shown here is derived from an EMBL/GenBank/DDBJ whole genome shotgun (WGS) entry which is preliminary data.</text>
</comment>
<keyword evidence="1" id="KW-0479">Metal-binding</keyword>
<dbReference type="InterPro" id="IPR002227">
    <property type="entry name" value="Tyrosinase_Cu-bd"/>
</dbReference>
<name>A0AAW0Q946_9PEZI</name>
<evidence type="ECO:0000313" key="5">
    <source>
        <dbReference type="EMBL" id="KAK8096262.1"/>
    </source>
</evidence>
<evidence type="ECO:0000313" key="6">
    <source>
        <dbReference type="Proteomes" id="UP001392437"/>
    </source>
</evidence>
<dbReference type="EMBL" id="JAQQWP010000011">
    <property type="protein sequence ID" value="KAK8096262.1"/>
    <property type="molecule type" value="Genomic_DNA"/>
</dbReference>
<feature type="domain" description="Tyrosinase copper-binding" evidence="4">
    <location>
        <begin position="243"/>
        <end position="254"/>
    </location>
</feature>
<feature type="signal peptide" evidence="3">
    <location>
        <begin position="1"/>
        <end position="15"/>
    </location>
</feature>
<dbReference type="PANTHER" id="PTHR11474:SF126">
    <property type="entry name" value="TYROSINASE-LIKE PROTEIN TYR-1-RELATED"/>
    <property type="match status" value="1"/>
</dbReference>